<dbReference type="InterPro" id="IPR027417">
    <property type="entry name" value="P-loop_NTPase"/>
</dbReference>
<gene>
    <name evidence="8" type="ORF">PACTADRAFT_50214</name>
</gene>
<dbReference type="Pfam" id="PF00735">
    <property type="entry name" value="Septin"/>
    <property type="match status" value="1"/>
</dbReference>
<evidence type="ECO:0000256" key="5">
    <source>
        <dbReference type="SAM" id="Coils"/>
    </source>
</evidence>
<dbReference type="GO" id="GO:0000917">
    <property type="term" value="P:division septum assembly"/>
    <property type="evidence" value="ECO:0007669"/>
    <property type="project" value="EnsemblFungi"/>
</dbReference>
<dbReference type="GO" id="GO:1990317">
    <property type="term" value="C:Gin4 complex"/>
    <property type="evidence" value="ECO:0007669"/>
    <property type="project" value="EnsemblFungi"/>
</dbReference>
<evidence type="ECO:0000259" key="7">
    <source>
        <dbReference type="PROSITE" id="PS51719"/>
    </source>
</evidence>
<name>A0A1E4TV15_PACTA</name>
<dbReference type="GO" id="GO:0097271">
    <property type="term" value="P:protein localization to bud neck"/>
    <property type="evidence" value="ECO:0007669"/>
    <property type="project" value="EnsemblFungi"/>
</dbReference>
<evidence type="ECO:0000256" key="1">
    <source>
        <dbReference type="ARBA" id="ARBA00004266"/>
    </source>
</evidence>
<keyword evidence="3 4" id="KW-0342">GTP-binding</keyword>
<dbReference type="PANTHER" id="PTHR18884">
    <property type="entry name" value="SEPTIN"/>
    <property type="match status" value="1"/>
</dbReference>
<dbReference type="InterPro" id="IPR030379">
    <property type="entry name" value="G_SEPTIN_dom"/>
</dbReference>
<dbReference type="Proteomes" id="UP000094236">
    <property type="component" value="Unassembled WGS sequence"/>
</dbReference>
<evidence type="ECO:0000256" key="2">
    <source>
        <dbReference type="ARBA" id="ARBA00022741"/>
    </source>
</evidence>
<feature type="compositionally biased region" description="Low complexity" evidence="6">
    <location>
        <begin position="429"/>
        <end position="446"/>
    </location>
</feature>
<evidence type="ECO:0000256" key="3">
    <source>
        <dbReference type="ARBA" id="ARBA00023134"/>
    </source>
</evidence>
<feature type="compositionally biased region" description="Polar residues" evidence="6">
    <location>
        <begin position="416"/>
        <end position="428"/>
    </location>
</feature>
<feature type="domain" description="Septin-type G" evidence="7">
    <location>
        <begin position="18"/>
        <end position="325"/>
    </location>
</feature>
<evidence type="ECO:0000313" key="8">
    <source>
        <dbReference type="EMBL" id="ODV95498.1"/>
    </source>
</evidence>
<comment type="similarity">
    <text evidence="4">Belongs to the TRAFAC class TrmE-Era-EngA-EngB-Septin-like GTPase superfamily. Septin GTPase family.</text>
</comment>
<protein>
    <recommendedName>
        <fullName evidence="7">Septin-type G domain-containing protein</fullName>
    </recommendedName>
</protein>
<dbReference type="GO" id="GO:0005525">
    <property type="term" value="F:GTP binding"/>
    <property type="evidence" value="ECO:0007669"/>
    <property type="project" value="UniProtKB-KW"/>
</dbReference>
<dbReference type="SUPFAM" id="SSF52540">
    <property type="entry name" value="P-loop containing nucleoside triphosphate hydrolases"/>
    <property type="match status" value="1"/>
</dbReference>
<dbReference type="EMBL" id="KV454014">
    <property type="protein sequence ID" value="ODV95498.1"/>
    <property type="molecule type" value="Genomic_DNA"/>
</dbReference>
<dbReference type="AlphaFoldDB" id="A0A1E4TV15"/>
<evidence type="ECO:0000256" key="6">
    <source>
        <dbReference type="SAM" id="MobiDB-lite"/>
    </source>
</evidence>
<dbReference type="GO" id="GO:0061163">
    <property type="term" value="P:endoplasmic reticulum polarization"/>
    <property type="evidence" value="ECO:0007669"/>
    <property type="project" value="EnsemblFungi"/>
</dbReference>
<sequence length="512" mass="57777">MTSYNSSSTLRRRRDSKRGIKFTIMICGESGTGKTTFVNSLLDKNILPHKFAPFHEQLSSLPKTLTFTNINGNITDAANFERSFQPQLVNNEPGIAITESKVEFIDDDDSKLLLSIIDTPGFGDNLDNDICFAEIMSYLEQQYDSVLAEETRVRRNPRFEDTRVHVLLYFITPTGHGLRELDVLTMKKLSKYCNIIPVIGRADSFTSIELANFKKNIMFDIDKFNIPIFQFSYDEDEDDLETIEEVKFLSTLVPFAIITSEEKYEINGELVRARKYPWGMININDTTVSDFVYLKNVILGSHLQELKDLTHDFLYESYRTEKLSLVTGFSPQLDNSNGDNRSSREPPSLSNLAEIAGVTNPNSTFNDASSFKSSTSTVRTTRTFKSKNYEGENETTDNDKETIASSSNGKEGVTKSVHSSATSTPRVNSSSASFISSPSSQDSSYQQQLRKLSETVPYALKHNKILERKKKLENLEANSAAELAKKAAELEKKAALLKQREREYKARLRVSS</sequence>
<dbReference type="CDD" id="cd01850">
    <property type="entry name" value="CDC_Septin"/>
    <property type="match status" value="1"/>
</dbReference>
<keyword evidence="2 4" id="KW-0547">Nucleotide-binding</keyword>
<dbReference type="GO" id="GO:0000921">
    <property type="term" value="P:septin ring assembly"/>
    <property type="evidence" value="ECO:0007669"/>
    <property type="project" value="EnsemblFungi"/>
</dbReference>
<feature type="coiled-coil region" evidence="5">
    <location>
        <begin position="480"/>
        <end position="507"/>
    </location>
</feature>
<dbReference type="PROSITE" id="PS00675">
    <property type="entry name" value="SIGMA54_INTERACT_1"/>
    <property type="match status" value="1"/>
</dbReference>
<accession>A0A1E4TV15</accession>
<proteinExistence type="inferred from homology"/>
<dbReference type="GO" id="GO:0005200">
    <property type="term" value="F:structural constituent of cytoskeleton"/>
    <property type="evidence" value="ECO:0007669"/>
    <property type="project" value="EnsemblFungi"/>
</dbReference>
<dbReference type="STRING" id="669874.A0A1E4TV15"/>
<feature type="region of interest" description="Disordered" evidence="6">
    <location>
        <begin position="329"/>
        <end position="348"/>
    </location>
</feature>
<evidence type="ECO:0000313" key="9">
    <source>
        <dbReference type="Proteomes" id="UP000094236"/>
    </source>
</evidence>
<keyword evidence="5" id="KW-0175">Coiled coil</keyword>
<dbReference type="GO" id="GO:0010458">
    <property type="term" value="P:exit from mitosis"/>
    <property type="evidence" value="ECO:0007669"/>
    <property type="project" value="EnsemblFungi"/>
</dbReference>
<dbReference type="GO" id="GO:0031105">
    <property type="term" value="C:septin complex"/>
    <property type="evidence" value="ECO:0007669"/>
    <property type="project" value="EnsemblFungi"/>
</dbReference>
<comment type="subcellular location">
    <subcellularLocation>
        <location evidence="1">Bud neck</location>
    </subcellularLocation>
</comment>
<reference evidence="9" key="1">
    <citation type="submission" date="2016-05" db="EMBL/GenBank/DDBJ databases">
        <title>Comparative genomics of biotechnologically important yeasts.</title>
        <authorList>
            <consortium name="DOE Joint Genome Institute"/>
            <person name="Riley R."/>
            <person name="Haridas S."/>
            <person name="Wolfe K.H."/>
            <person name="Lopes M.R."/>
            <person name="Hittinger C.T."/>
            <person name="Goker M."/>
            <person name="Salamov A."/>
            <person name="Wisecaver J."/>
            <person name="Long T.M."/>
            <person name="Aerts A.L."/>
            <person name="Barry K."/>
            <person name="Choi C."/>
            <person name="Clum A."/>
            <person name="Coughlan A.Y."/>
            <person name="Deshpande S."/>
            <person name="Douglass A.P."/>
            <person name="Hanson S.J."/>
            <person name="Klenk H.-P."/>
            <person name="Labutti K."/>
            <person name="Lapidus A."/>
            <person name="Lindquist E."/>
            <person name="Lipzen A."/>
            <person name="Meier-Kolthoff J.P."/>
            <person name="Ohm R.A."/>
            <person name="Otillar R.P."/>
            <person name="Pangilinan J."/>
            <person name="Peng Y."/>
            <person name="Rokas A."/>
            <person name="Rosa C.A."/>
            <person name="Scheuner C."/>
            <person name="Sibirny A.A."/>
            <person name="Slot J.C."/>
            <person name="Stielow J.B."/>
            <person name="Sun H."/>
            <person name="Kurtzman C.P."/>
            <person name="Blackwell M."/>
            <person name="Grigoriev I.V."/>
            <person name="Jeffries T.W."/>
        </authorList>
    </citation>
    <scope>NUCLEOTIDE SEQUENCE [LARGE SCALE GENOMIC DNA]</scope>
    <source>
        <strain evidence="9">NRRL Y-2460</strain>
    </source>
</reference>
<keyword evidence="9" id="KW-1185">Reference proteome</keyword>
<dbReference type="OrthoDB" id="416553at2759"/>
<feature type="region of interest" description="Disordered" evidence="6">
    <location>
        <begin position="360"/>
        <end position="446"/>
    </location>
</feature>
<dbReference type="GO" id="GO:1903475">
    <property type="term" value="P:mitotic actomyosin contractile ring assembly"/>
    <property type="evidence" value="ECO:0007669"/>
    <property type="project" value="EnsemblFungi"/>
</dbReference>
<dbReference type="GO" id="GO:0032186">
    <property type="term" value="P:cellular bud neck septin ring organization"/>
    <property type="evidence" value="ECO:0007669"/>
    <property type="project" value="EnsemblFungi"/>
</dbReference>
<dbReference type="GO" id="GO:0000082">
    <property type="term" value="P:G1/S transition of mitotic cell cycle"/>
    <property type="evidence" value="ECO:0007669"/>
    <property type="project" value="EnsemblFungi"/>
</dbReference>
<organism evidence="8 9">
    <name type="scientific">Pachysolen tannophilus NRRL Y-2460</name>
    <dbReference type="NCBI Taxonomy" id="669874"/>
    <lineage>
        <taxon>Eukaryota</taxon>
        <taxon>Fungi</taxon>
        <taxon>Dikarya</taxon>
        <taxon>Ascomycota</taxon>
        <taxon>Saccharomycotina</taxon>
        <taxon>Pichiomycetes</taxon>
        <taxon>Pachysolenaceae</taxon>
        <taxon>Pachysolen</taxon>
    </lineage>
</organism>
<feature type="non-terminal residue" evidence="8">
    <location>
        <position position="512"/>
    </location>
</feature>
<evidence type="ECO:0000256" key="4">
    <source>
        <dbReference type="RuleBase" id="RU004560"/>
    </source>
</evidence>
<dbReference type="InterPro" id="IPR025662">
    <property type="entry name" value="Sigma_54_int_dom_ATP-bd_1"/>
</dbReference>
<feature type="compositionally biased region" description="Polar residues" evidence="6">
    <location>
        <begin position="329"/>
        <end position="340"/>
    </location>
</feature>
<dbReference type="Gene3D" id="3.40.50.300">
    <property type="entry name" value="P-loop containing nucleotide triphosphate hydrolases"/>
    <property type="match status" value="1"/>
</dbReference>
<dbReference type="PROSITE" id="PS51719">
    <property type="entry name" value="G_SEPTIN"/>
    <property type="match status" value="1"/>
</dbReference>
<feature type="compositionally biased region" description="Low complexity" evidence="6">
    <location>
        <begin position="369"/>
        <end position="383"/>
    </location>
</feature>
<dbReference type="PIRSF" id="PIRSF006698">
    <property type="entry name" value="Septin"/>
    <property type="match status" value="1"/>
</dbReference>
<dbReference type="InterPro" id="IPR016491">
    <property type="entry name" value="Septin"/>
</dbReference>